<dbReference type="PANTHER" id="PTHR32099:SF42">
    <property type="entry name" value="CYSTEINE-RICH RECEPTOR-LIKE PROTEIN KINASE 9-RELATED"/>
    <property type="match status" value="1"/>
</dbReference>
<evidence type="ECO:0000313" key="6">
    <source>
        <dbReference type="Proteomes" id="UP001141806"/>
    </source>
</evidence>
<evidence type="ECO:0000313" key="5">
    <source>
        <dbReference type="EMBL" id="KAJ4959757.1"/>
    </source>
</evidence>
<feature type="domain" description="Gnk2-homologous" evidence="4">
    <location>
        <begin position="12"/>
        <end position="117"/>
    </location>
</feature>
<accession>A0A9Q0H955</accession>
<gene>
    <name evidence="5" type="ORF">NE237_019667</name>
</gene>
<dbReference type="Proteomes" id="UP001141806">
    <property type="component" value="Unassembled WGS sequence"/>
</dbReference>
<evidence type="ECO:0000259" key="4">
    <source>
        <dbReference type="PROSITE" id="PS51473"/>
    </source>
</evidence>
<keyword evidence="6" id="KW-1185">Reference proteome</keyword>
<name>A0A9Q0H955_9MAGN</name>
<reference evidence="5" key="1">
    <citation type="journal article" date="2023" name="Plant J.">
        <title>The genome of the king protea, Protea cynaroides.</title>
        <authorList>
            <person name="Chang J."/>
            <person name="Duong T.A."/>
            <person name="Schoeman C."/>
            <person name="Ma X."/>
            <person name="Roodt D."/>
            <person name="Barker N."/>
            <person name="Li Z."/>
            <person name="Van de Peer Y."/>
            <person name="Mizrachi E."/>
        </authorList>
    </citation>
    <scope>NUCLEOTIDE SEQUENCE</scope>
    <source>
        <tissue evidence="5">Young leaves</tissue>
    </source>
</reference>
<dbReference type="AlphaFoldDB" id="A0A9Q0H955"/>
<feature type="signal peptide" evidence="3">
    <location>
        <begin position="1"/>
        <end position="31"/>
    </location>
</feature>
<dbReference type="EMBL" id="JAMYWD010000009">
    <property type="protein sequence ID" value="KAJ4959757.1"/>
    <property type="molecule type" value="Genomic_DNA"/>
</dbReference>
<dbReference type="PROSITE" id="PS51473">
    <property type="entry name" value="GNK2"/>
    <property type="match status" value="1"/>
</dbReference>
<dbReference type="PANTHER" id="PTHR32099">
    <property type="entry name" value="CYSTEINE-RICH REPEAT SECRETORY PROTEIN"/>
    <property type="match status" value="1"/>
</dbReference>
<dbReference type="CDD" id="cd23509">
    <property type="entry name" value="Gnk2-like"/>
    <property type="match status" value="1"/>
</dbReference>
<organism evidence="5 6">
    <name type="scientific">Protea cynaroides</name>
    <dbReference type="NCBI Taxonomy" id="273540"/>
    <lineage>
        <taxon>Eukaryota</taxon>
        <taxon>Viridiplantae</taxon>
        <taxon>Streptophyta</taxon>
        <taxon>Embryophyta</taxon>
        <taxon>Tracheophyta</taxon>
        <taxon>Spermatophyta</taxon>
        <taxon>Magnoliopsida</taxon>
        <taxon>Proteales</taxon>
        <taxon>Proteaceae</taxon>
        <taxon>Protea</taxon>
    </lineage>
</organism>
<dbReference type="OrthoDB" id="1909574at2759"/>
<dbReference type="Pfam" id="PF01657">
    <property type="entry name" value="Stress-antifung"/>
    <property type="match status" value="1"/>
</dbReference>
<dbReference type="Gene3D" id="3.30.430.20">
    <property type="entry name" value="Gnk2 domain, C-X8-C-X2-C motif"/>
    <property type="match status" value="2"/>
</dbReference>
<dbReference type="InterPro" id="IPR038408">
    <property type="entry name" value="GNK2_sf"/>
</dbReference>
<evidence type="ECO:0000256" key="2">
    <source>
        <dbReference type="ARBA" id="ARBA00022737"/>
    </source>
</evidence>
<feature type="chain" id="PRO_5040302285" description="Gnk2-homologous domain-containing protein" evidence="3">
    <location>
        <begin position="32"/>
        <end position="168"/>
    </location>
</feature>
<proteinExistence type="predicted"/>
<evidence type="ECO:0000256" key="1">
    <source>
        <dbReference type="ARBA" id="ARBA00022729"/>
    </source>
</evidence>
<sequence length="168" mass="19086">MDSCIGTTLRTQVMLLFLSVVLSFMFSFCNCTNPNYLYHICSNTTLYTSNSTYQSNLNTSSNTIYGHYFCRGDLTVDVCSDCINFAAQDIAQCCPDKKIGYIWYDESFFFTWNTQNVSDIAWFNQILGGFMNRVATSAASNSKRFATQKANVTKFQELYFLAQCSPDL</sequence>
<keyword evidence="2" id="KW-0677">Repeat</keyword>
<comment type="caution">
    <text evidence="5">The sequence shown here is derived from an EMBL/GenBank/DDBJ whole genome shotgun (WGS) entry which is preliminary data.</text>
</comment>
<keyword evidence="1 3" id="KW-0732">Signal</keyword>
<protein>
    <recommendedName>
        <fullName evidence="4">Gnk2-homologous domain-containing protein</fullName>
    </recommendedName>
</protein>
<dbReference type="InterPro" id="IPR002902">
    <property type="entry name" value="GNK2"/>
</dbReference>
<evidence type="ECO:0000256" key="3">
    <source>
        <dbReference type="SAM" id="SignalP"/>
    </source>
</evidence>